<accession>A0A9P0D0N4</accession>
<dbReference type="GO" id="GO:0005634">
    <property type="term" value="C:nucleus"/>
    <property type="evidence" value="ECO:0007669"/>
    <property type="project" value="UniProtKB-SubCell"/>
</dbReference>
<dbReference type="PROSITE" id="PS50157">
    <property type="entry name" value="ZINC_FINGER_C2H2_2"/>
    <property type="match status" value="8"/>
</dbReference>
<evidence type="ECO:0000313" key="10">
    <source>
        <dbReference type="Proteomes" id="UP001153636"/>
    </source>
</evidence>
<keyword evidence="4 7" id="KW-0863">Zinc-finger</keyword>
<gene>
    <name evidence="9" type="ORF">PSYICH_LOCUS10067</name>
</gene>
<dbReference type="PANTHER" id="PTHR24394:SF29">
    <property type="entry name" value="MYONEURIN"/>
    <property type="match status" value="1"/>
</dbReference>
<dbReference type="OrthoDB" id="6077919at2759"/>
<keyword evidence="3" id="KW-0677">Repeat</keyword>
<dbReference type="FunFam" id="3.30.160.60:FF:000005">
    <property type="entry name" value="Zinc finger protein 14 homolog"/>
    <property type="match status" value="1"/>
</dbReference>
<dbReference type="InterPro" id="IPR013087">
    <property type="entry name" value="Znf_C2H2_type"/>
</dbReference>
<keyword evidence="5" id="KW-0862">Zinc</keyword>
<feature type="domain" description="C2H2-type" evidence="8">
    <location>
        <begin position="258"/>
        <end position="285"/>
    </location>
</feature>
<proteinExistence type="predicted"/>
<dbReference type="Gene3D" id="3.30.160.60">
    <property type="entry name" value="Classic Zinc Finger"/>
    <property type="match status" value="7"/>
</dbReference>
<evidence type="ECO:0000256" key="7">
    <source>
        <dbReference type="PROSITE-ProRule" id="PRU00042"/>
    </source>
</evidence>
<evidence type="ECO:0000256" key="3">
    <source>
        <dbReference type="ARBA" id="ARBA00022737"/>
    </source>
</evidence>
<name>A0A9P0D0N4_9CUCU</name>
<dbReference type="Proteomes" id="UP001153636">
    <property type="component" value="Chromosome 4"/>
</dbReference>
<feature type="domain" description="C2H2-type" evidence="8">
    <location>
        <begin position="286"/>
        <end position="313"/>
    </location>
</feature>
<dbReference type="FunFam" id="3.30.160.60:FF:000065">
    <property type="entry name" value="B-cell CLL/lymphoma 6, member B"/>
    <property type="match status" value="1"/>
</dbReference>
<sequence>MHENICLQCNKIPSAPTHRLVRDSCGHEKCRVCLLEDENDCKQCVNSINKQKPSIENTFMLNNNVICDRNGEIDSAVVVNNHTGVIQINGNVPSTSNLNGEVKLTPKPRTIEKNIEKTPGTNFNESVLNSLKVENKNILVTKIKKPDKQRSVKRSYSSIIIPKHVTVREDPLTYHCTICDKTFTTKTHVKYHIYCAGASKPYKCEVCGKEFILRAQLDVHSYKHKSSKPYVCHICKKSFSDRSKLTRHSAVHTTVKTHICSICGNAYRSKESLKIHTIIHKSEKPYACKICNAKFSNQSNLNKHGIVHKKEKTHMCDLCGKRYKQKWALTVHKSSHLRGKTFECITCFKSFNYSKDLRRHSLIHVETKQYTCSICSTTFRRQDNLRRHIKNTHPGKKGEVIKNIIPTASNIPPASINSTATIKILPEHKSTAQKDIKPIDNPNAINVITSATPAFTLPPSRADVEPVSLPSAVKFDSRAAGSGSGESRAGNIAPTSVINPPIKLAFKTPAFKSNYNINRDFGNMQSVVQLPNTYNMAESVEICQKIMSTDTSLPSLNIIRKAAPPTSTEICKKILDPNSTRPLHYETSFQNKKHAMIKNIKFKVPVQYTNQFNNKESSKLDERNDDDDSNLMFMEPRPASVIVNSNDIDLGESGNLHWRRRTSQNLTLRN</sequence>
<comment type="subcellular location">
    <subcellularLocation>
        <location evidence="1">Nucleus</location>
    </subcellularLocation>
</comment>
<dbReference type="GO" id="GO:0008270">
    <property type="term" value="F:zinc ion binding"/>
    <property type="evidence" value="ECO:0007669"/>
    <property type="project" value="UniProtKB-KW"/>
</dbReference>
<dbReference type="PROSITE" id="PS00028">
    <property type="entry name" value="ZINC_FINGER_C2H2_1"/>
    <property type="match status" value="7"/>
</dbReference>
<keyword evidence="2" id="KW-0479">Metal-binding</keyword>
<dbReference type="FunFam" id="3.30.160.60:FF:000100">
    <property type="entry name" value="Zinc finger 45-like"/>
    <property type="match status" value="1"/>
</dbReference>
<evidence type="ECO:0000256" key="2">
    <source>
        <dbReference type="ARBA" id="ARBA00022723"/>
    </source>
</evidence>
<evidence type="ECO:0000259" key="8">
    <source>
        <dbReference type="PROSITE" id="PS50157"/>
    </source>
</evidence>
<dbReference type="InterPro" id="IPR036236">
    <property type="entry name" value="Znf_C2H2_sf"/>
</dbReference>
<evidence type="ECO:0000256" key="6">
    <source>
        <dbReference type="ARBA" id="ARBA00023242"/>
    </source>
</evidence>
<reference evidence="9" key="1">
    <citation type="submission" date="2022-01" db="EMBL/GenBank/DDBJ databases">
        <authorList>
            <person name="King R."/>
        </authorList>
    </citation>
    <scope>NUCLEOTIDE SEQUENCE</scope>
</reference>
<evidence type="ECO:0000256" key="4">
    <source>
        <dbReference type="ARBA" id="ARBA00022771"/>
    </source>
</evidence>
<dbReference type="AlphaFoldDB" id="A0A9P0D0N4"/>
<feature type="domain" description="C2H2-type" evidence="8">
    <location>
        <begin position="202"/>
        <end position="229"/>
    </location>
</feature>
<feature type="domain" description="C2H2-type" evidence="8">
    <location>
        <begin position="370"/>
        <end position="398"/>
    </location>
</feature>
<keyword evidence="10" id="KW-1185">Reference proteome</keyword>
<feature type="domain" description="C2H2-type" evidence="8">
    <location>
        <begin position="174"/>
        <end position="201"/>
    </location>
</feature>
<dbReference type="SUPFAM" id="SSF57667">
    <property type="entry name" value="beta-beta-alpha zinc fingers"/>
    <property type="match status" value="4"/>
</dbReference>
<evidence type="ECO:0000313" key="9">
    <source>
        <dbReference type="EMBL" id="CAH1109905.1"/>
    </source>
</evidence>
<evidence type="ECO:0000256" key="5">
    <source>
        <dbReference type="ARBA" id="ARBA00022833"/>
    </source>
</evidence>
<dbReference type="PANTHER" id="PTHR24394">
    <property type="entry name" value="ZINC FINGER PROTEIN"/>
    <property type="match status" value="1"/>
</dbReference>
<dbReference type="SMART" id="SM00355">
    <property type="entry name" value="ZnF_C2H2"/>
    <property type="match status" value="8"/>
</dbReference>
<protein>
    <recommendedName>
        <fullName evidence="8">C2H2-type domain-containing protein</fullName>
    </recommendedName>
</protein>
<dbReference type="EMBL" id="OV651816">
    <property type="protein sequence ID" value="CAH1109905.1"/>
    <property type="molecule type" value="Genomic_DNA"/>
</dbReference>
<feature type="domain" description="C2H2-type" evidence="8">
    <location>
        <begin position="230"/>
        <end position="257"/>
    </location>
</feature>
<dbReference type="FunFam" id="3.30.160.60:FF:000110">
    <property type="entry name" value="Zinc finger protein-like"/>
    <property type="match status" value="1"/>
</dbReference>
<feature type="domain" description="C2H2-type" evidence="8">
    <location>
        <begin position="314"/>
        <end position="341"/>
    </location>
</feature>
<evidence type="ECO:0000256" key="1">
    <source>
        <dbReference type="ARBA" id="ARBA00004123"/>
    </source>
</evidence>
<dbReference type="GO" id="GO:0000981">
    <property type="term" value="F:DNA-binding transcription factor activity, RNA polymerase II-specific"/>
    <property type="evidence" value="ECO:0007669"/>
    <property type="project" value="TreeGrafter"/>
</dbReference>
<keyword evidence="6" id="KW-0539">Nucleus</keyword>
<organism evidence="9 10">
    <name type="scientific">Psylliodes chrysocephalus</name>
    <dbReference type="NCBI Taxonomy" id="3402493"/>
    <lineage>
        <taxon>Eukaryota</taxon>
        <taxon>Metazoa</taxon>
        <taxon>Ecdysozoa</taxon>
        <taxon>Arthropoda</taxon>
        <taxon>Hexapoda</taxon>
        <taxon>Insecta</taxon>
        <taxon>Pterygota</taxon>
        <taxon>Neoptera</taxon>
        <taxon>Endopterygota</taxon>
        <taxon>Coleoptera</taxon>
        <taxon>Polyphaga</taxon>
        <taxon>Cucujiformia</taxon>
        <taxon>Chrysomeloidea</taxon>
        <taxon>Chrysomelidae</taxon>
        <taxon>Galerucinae</taxon>
        <taxon>Alticini</taxon>
        <taxon>Psylliodes</taxon>
    </lineage>
</organism>
<feature type="domain" description="C2H2-type" evidence="8">
    <location>
        <begin position="342"/>
        <end position="369"/>
    </location>
</feature>
<dbReference type="Pfam" id="PF00096">
    <property type="entry name" value="zf-C2H2"/>
    <property type="match status" value="6"/>
</dbReference>